<evidence type="ECO:0000313" key="2">
    <source>
        <dbReference type="Proteomes" id="UP001165120"/>
    </source>
</evidence>
<proteinExistence type="predicted"/>
<comment type="caution">
    <text evidence="1">The sequence shown here is derived from an EMBL/GenBank/DDBJ whole genome shotgun (WGS) entry which is preliminary data.</text>
</comment>
<dbReference type="EMBL" id="BSXN01003110">
    <property type="protein sequence ID" value="GME78506.1"/>
    <property type="molecule type" value="Genomic_DNA"/>
</dbReference>
<dbReference type="Proteomes" id="UP001165120">
    <property type="component" value="Unassembled WGS sequence"/>
</dbReference>
<dbReference type="AlphaFoldDB" id="A0A9W6WCZ0"/>
<dbReference type="CDD" id="cd12148">
    <property type="entry name" value="fungal_TF_MHR"/>
    <property type="match status" value="1"/>
</dbReference>
<name>A0A9W6WCZ0_CANBO</name>
<evidence type="ECO:0000313" key="1">
    <source>
        <dbReference type="EMBL" id="GME78506.1"/>
    </source>
</evidence>
<protein>
    <submittedName>
        <fullName evidence="1">Unnamed protein product</fullName>
    </submittedName>
</protein>
<sequence length="388" mass="43269">MVGDGQTSSIYAKDVELVNYMVGQIVDYIKQIGKDFVTLQSLLLLSMVSHISSLHDLSTFLRHALVDLTFELNLNNLDRDLIPQIFTDVNGFVTETEGKSNGNVGITTAAAANTSTTTTRRSSNIINANIHTPTSSVDSTSVINEIYATGTRASAIPRDILLDTARRTLWEIYFFDTLSGTASGHTTSKLASVKLLTFFPETVPRETFDYKSRAESCKLVNDAIKLNVAIQSNKDVQSHLIHMRASIGNWDMRLENPEMYNYPYLVNASGVVNEGVQQASLLTNYAKIFVHRPFSYLWRPDVSKHPKCTDEAGVTDNCETLKRQEVDSRKIIETRKTIESASSVIRSLIDTNPSKILKRTPFFACALAFACLVHLSAYSWRHTQNTLN</sequence>
<accession>A0A9W6WCZ0</accession>
<dbReference type="PANTHER" id="PTHR47431">
    <property type="entry name" value="ZN(II)2CYS6 TRANSCRIPTION FACTOR (EUROFUNG)-RELATED"/>
    <property type="match status" value="1"/>
</dbReference>
<dbReference type="PANTHER" id="PTHR47431:SF1">
    <property type="entry name" value="ZN(II)2CYS6 TRANSCRIPTION FACTOR (EUROFUNG)"/>
    <property type="match status" value="1"/>
</dbReference>
<organism evidence="1 2">
    <name type="scientific">Candida boidinii</name>
    <name type="common">Yeast</name>
    <dbReference type="NCBI Taxonomy" id="5477"/>
    <lineage>
        <taxon>Eukaryota</taxon>
        <taxon>Fungi</taxon>
        <taxon>Dikarya</taxon>
        <taxon>Ascomycota</taxon>
        <taxon>Saccharomycotina</taxon>
        <taxon>Pichiomycetes</taxon>
        <taxon>Pichiales</taxon>
        <taxon>Pichiaceae</taxon>
        <taxon>Ogataea</taxon>
        <taxon>Ogataea/Candida clade</taxon>
    </lineage>
</organism>
<keyword evidence="2" id="KW-1185">Reference proteome</keyword>
<gene>
    <name evidence="1" type="ORF">Cboi02_000584800</name>
</gene>
<reference evidence="1" key="1">
    <citation type="submission" date="2023-04" db="EMBL/GenBank/DDBJ databases">
        <title>Candida boidinii NBRC 10035.</title>
        <authorList>
            <person name="Ichikawa N."/>
            <person name="Sato H."/>
            <person name="Tonouchi N."/>
        </authorList>
    </citation>
    <scope>NUCLEOTIDE SEQUENCE</scope>
    <source>
        <strain evidence="1">NBRC 10035</strain>
    </source>
</reference>